<evidence type="ECO:0000313" key="2">
    <source>
        <dbReference type="Proteomes" id="UP000018808"/>
    </source>
</evidence>
<proteinExistence type="predicted"/>
<dbReference type="RefSeq" id="YP_009008207.1">
    <property type="nucleotide sequence ID" value="NC_023587.1"/>
</dbReference>
<dbReference type="OrthoDB" id="7811at10239"/>
<accession>V5USI9</accession>
<dbReference type="GeneID" id="18504649"/>
<protein>
    <submittedName>
        <fullName evidence="1">Phosphoribosylaminoimidazole</fullName>
    </submittedName>
</protein>
<dbReference type="EMBL" id="KF156338">
    <property type="protein sequence ID" value="AHB80487.1"/>
    <property type="molecule type" value="Genomic_DNA"/>
</dbReference>
<organism evidence="1 2">
    <name type="scientific">Synechococcus phage ACG-2014h</name>
    <dbReference type="NCBI Taxonomy" id="1340810"/>
    <lineage>
        <taxon>Viruses</taxon>
        <taxon>Duplodnaviria</taxon>
        <taxon>Heunggongvirae</taxon>
        <taxon>Uroviricota</taxon>
        <taxon>Caudoviricetes</taxon>
        <taxon>Pantevenvirales</taxon>
        <taxon>Kyanoviridae</taxon>
        <taxon>Sedonavirus</taxon>
        <taxon>Sedonavirus tusconh</taxon>
    </lineage>
</organism>
<dbReference type="Proteomes" id="UP000018808">
    <property type="component" value="Segment"/>
</dbReference>
<sequence>MNLICNLPSQKVWVRKEYLRDHQDGHGEFVEGVWVSAKSIPGRAFYFETYLPSYGAMYDKLPISAFVRSPETPVIDMDLANLQFWNCMDYGIMAINKGFIAEMEVEIFTRDHGLQKGKYLFTLDNYHANPDVIDNNVSETPQEHKSHNCILLNNGQYALYPNNRMRLYDLSLTPEEPAFPDFKVSTIEYEVESGTDWGRLGDTDNYFWETNDERKLRTEATNG</sequence>
<name>V5USI9_9CAUD</name>
<gene>
    <name evidence="1" type="ORF">S-MbCM7_073</name>
</gene>
<evidence type="ECO:0000313" key="1">
    <source>
        <dbReference type="EMBL" id="AHB80487.1"/>
    </source>
</evidence>
<reference evidence="1 2" key="1">
    <citation type="journal article" date="2014" name="Nature">
        <title>Viral tagging reveals discrete populations in Synechococcus viral genome sequence space.</title>
        <authorList>
            <person name="Deng L."/>
            <person name="Ignacio Espinoza J.C."/>
            <person name="Gregory A.C."/>
            <person name="Poulos B.T."/>
            <person name="Weitz J.S."/>
            <person name="Hugenholtz P."/>
            <person name="Sullivan M.B."/>
        </authorList>
    </citation>
    <scope>NUCLEOTIDE SEQUENCE [LARGE SCALE GENOMIC DNA]</scope>
</reference>
<keyword evidence="2" id="KW-1185">Reference proteome</keyword>
<dbReference type="KEGG" id="vg:18504649"/>